<keyword evidence="9" id="KW-1185">Reference proteome</keyword>
<protein>
    <recommendedName>
        <fullName evidence="7">Major facilitator superfamily (MFS) profile domain-containing protein</fullName>
    </recommendedName>
</protein>
<feature type="compositionally biased region" description="Basic and acidic residues" evidence="5">
    <location>
        <begin position="11"/>
        <end position="22"/>
    </location>
</feature>
<dbReference type="InterPro" id="IPR020846">
    <property type="entry name" value="MFS_dom"/>
</dbReference>
<comment type="caution">
    <text evidence="8">The sequence shown here is derived from an EMBL/GenBank/DDBJ whole genome shotgun (WGS) entry which is preliminary data.</text>
</comment>
<dbReference type="InterPro" id="IPR011701">
    <property type="entry name" value="MFS"/>
</dbReference>
<feature type="transmembrane region" description="Helical" evidence="6">
    <location>
        <begin position="210"/>
        <end position="235"/>
    </location>
</feature>
<evidence type="ECO:0000256" key="2">
    <source>
        <dbReference type="ARBA" id="ARBA00022692"/>
    </source>
</evidence>
<keyword evidence="3 6" id="KW-1133">Transmembrane helix</keyword>
<name>A0A4Y9YBF5_9AGAM</name>
<evidence type="ECO:0000259" key="7">
    <source>
        <dbReference type="PROSITE" id="PS50850"/>
    </source>
</evidence>
<dbReference type="PANTHER" id="PTHR23502:SF7">
    <property type="entry name" value="DRUG_PROTON ANTIPORTER YHK8-RELATED"/>
    <property type="match status" value="1"/>
</dbReference>
<dbReference type="AlphaFoldDB" id="A0A4Y9YBF5"/>
<gene>
    <name evidence="8" type="ORF">EVG20_g7707</name>
</gene>
<dbReference type="InterPro" id="IPR036259">
    <property type="entry name" value="MFS_trans_sf"/>
</dbReference>
<dbReference type="PANTHER" id="PTHR23502">
    <property type="entry name" value="MAJOR FACILITATOR SUPERFAMILY"/>
    <property type="match status" value="1"/>
</dbReference>
<feature type="transmembrane region" description="Helical" evidence="6">
    <location>
        <begin position="143"/>
        <end position="165"/>
    </location>
</feature>
<sequence>MSLSRTPSDVTPDRVEKSKEAESSPATEDPYEVTLSQAEDPQNIPLGRKWLATLILSLSSVCVTCNASISASASVGVANAFAVSEEITVLALSLFILGLGLGSLIFQPLGEIYGKNIIYRLSFVFLFAFTWPVAFAPDIAVYTIFRFICGFCGSAFLCIAGGTISDMFSNAEVATPMAIFTISPVVGPIVGPVIGGFINQNTSWRWTFRVMLIWIFFQTILIVVCVPETTIQVLLSKKVAKLRKTTGDVKYWASVDRVAGGSVRSALLANLYKPFEILIFDLMSFLLALWNALILGILYLAFQSFPIVFATQHHFNAQMTGLSFLGLLVGVLLALATQPLWNAFMRRKAAAHNGVPPPEANLVMGQAGGVLVPV</sequence>
<evidence type="ECO:0000256" key="4">
    <source>
        <dbReference type="ARBA" id="ARBA00023136"/>
    </source>
</evidence>
<evidence type="ECO:0000256" key="1">
    <source>
        <dbReference type="ARBA" id="ARBA00004141"/>
    </source>
</evidence>
<dbReference type="EMBL" id="SEOQ01000607">
    <property type="protein sequence ID" value="TFY59645.1"/>
    <property type="molecule type" value="Genomic_DNA"/>
</dbReference>
<evidence type="ECO:0000256" key="3">
    <source>
        <dbReference type="ARBA" id="ARBA00022989"/>
    </source>
</evidence>
<feature type="transmembrane region" description="Helical" evidence="6">
    <location>
        <begin position="50"/>
        <end position="75"/>
    </location>
</feature>
<dbReference type="SUPFAM" id="SSF103473">
    <property type="entry name" value="MFS general substrate transporter"/>
    <property type="match status" value="1"/>
</dbReference>
<dbReference type="PROSITE" id="PS50850">
    <property type="entry name" value="MFS"/>
    <property type="match status" value="1"/>
</dbReference>
<evidence type="ECO:0000313" key="8">
    <source>
        <dbReference type="EMBL" id="TFY59645.1"/>
    </source>
</evidence>
<organism evidence="8 9">
    <name type="scientific">Dentipellis fragilis</name>
    <dbReference type="NCBI Taxonomy" id="205917"/>
    <lineage>
        <taxon>Eukaryota</taxon>
        <taxon>Fungi</taxon>
        <taxon>Dikarya</taxon>
        <taxon>Basidiomycota</taxon>
        <taxon>Agaricomycotina</taxon>
        <taxon>Agaricomycetes</taxon>
        <taxon>Russulales</taxon>
        <taxon>Hericiaceae</taxon>
        <taxon>Dentipellis</taxon>
    </lineage>
</organism>
<feature type="transmembrane region" description="Helical" evidence="6">
    <location>
        <begin position="322"/>
        <end position="341"/>
    </location>
</feature>
<feature type="transmembrane region" description="Helical" evidence="6">
    <location>
        <begin position="177"/>
        <end position="198"/>
    </location>
</feature>
<evidence type="ECO:0000313" key="9">
    <source>
        <dbReference type="Proteomes" id="UP000298327"/>
    </source>
</evidence>
<dbReference type="GO" id="GO:0005886">
    <property type="term" value="C:plasma membrane"/>
    <property type="evidence" value="ECO:0007669"/>
    <property type="project" value="TreeGrafter"/>
</dbReference>
<feature type="transmembrane region" description="Helical" evidence="6">
    <location>
        <begin position="118"/>
        <end position="137"/>
    </location>
</feature>
<dbReference type="GO" id="GO:0022857">
    <property type="term" value="F:transmembrane transporter activity"/>
    <property type="evidence" value="ECO:0007669"/>
    <property type="project" value="InterPro"/>
</dbReference>
<feature type="region of interest" description="Disordered" evidence="5">
    <location>
        <begin position="1"/>
        <end position="32"/>
    </location>
</feature>
<reference evidence="8 9" key="1">
    <citation type="submission" date="2019-02" db="EMBL/GenBank/DDBJ databases">
        <title>Genome sequencing of the rare red list fungi Dentipellis fragilis.</title>
        <authorList>
            <person name="Buettner E."/>
            <person name="Kellner H."/>
        </authorList>
    </citation>
    <scope>NUCLEOTIDE SEQUENCE [LARGE SCALE GENOMIC DNA]</scope>
    <source>
        <strain evidence="8 9">DSM 105465</strain>
    </source>
</reference>
<evidence type="ECO:0000256" key="6">
    <source>
        <dbReference type="SAM" id="Phobius"/>
    </source>
</evidence>
<keyword evidence="4 6" id="KW-0472">Membrane</keyword>
<feature type="transmembrane region" description="Helical" evidence="6">
    <location>
        <begin position="87"/>
        <end position="106"/>
    </location>
</feature>
<feature type="domain" description="Major facilitator superfamily (MFS) profile" evidence="7">
    <location>
        <begin position="52"/>
        <end position="374"/>
    </location>
</feature>
<dbReference type="Gene3D" id="1.20.1250.20">
    <property type="entry name" value="MFS general substrate transporter like domains"/>
    <property type="match status" value="1"/>
</dbReference>
<comment type="subcellular location">
    <subcellularLocation>
        <location evidence="1">Membrane</location>
        <topology evidence="1">Multi-pass membrane protein</topology>
    </subcellularLocation>
</comment>
<feature type="transmembrane region" description="Helical" evidence="6">
    <location>
        <begin position="277"/>
        <end position="302"/>
    </location>
</feature>
<feature type="non-terminal residue" evidence="8">
    <location>
        <position position="374"/>
    </location>
</feature>
<dbReference type="Proteomes" id="UP000298327">
    <property type="component" value="Unassembled WGS sequence"/>
</dbReference>
<dbReference type="OrthoDB" id="3561359at2759"/>
<dbReference type="Pfam" id="PF07690">
    <property type="entry name" value="MFS_1"/>
    <property type="match status" value="1"/>
</dbReference>
<evidence type="ECO:0000256" key="5">
    <source>
        <dbReference type="SAM" id="MobiDB-lite"/>
    </source>
</evidence>
<dbReference type="STRING" id="205917.A0A4Y9YBF5"/>
<proteinExistence type="predicted"/>
<accession>A0A4Y9YBF5</accession>
<keyword evidence="2 6" id="KW-0812">Transmembrane</keyword>